<feature type="region of interest" description="Disordered" evidence="6">
    <location>
        <begin position="254"/>
        <end position="287"/>
    </location>
</feature>
<keyword evidence="5" id="KW-0539">Nucleus</keyword>
<evidence type="ECO:0000256" key="3">
    <source>
        <dbReference type="ARBA" id="ARBA00023125"/>
    </source>
</evidence>
<dbReference type="OrthoDB" id="371759at2759"/>
<dbReference type="InterPro" id="IPR001471">
    <property type="entry name" value="AP2/ERF_dom"/>
</dbReference>
<dbReference type="RefSeq" id="XP_028546356.1">
    <property type="nucleotide sequence ID" value="XM_028690555.1"/>
</dbReference>
<dbReference type="EMBL" id="BDQF01000015">
    <property type="protein sequence ID" value="GAW83767.1"/>
    <property type="molecule type" value="Genomic_DNA"/>
</dbReference>
<feature type="domain" description="AP2-coincident C-terminal" evidence="8">
    <location>
        <begin position="2228"/>
        <end position="2317"/>
    </location>
</feature>
<sequence>MNDEMREKEELSMKEIINRNNDRGNIDEKNDNECFESDKNLRYSNYYEHSDKEYRRSYDLINSMNRNIKTNHGINNGCIFNRTFNNGYTHLDDMINLKKNASNNMHEKGKHKKNFEDAENNENTNLCSNLNESLIKLFSLNYNMQEHKTHDRENDLYNKILKTNPSLNINEMDMISRDSRNVQTDVNQEELNELVDENSVSNCNDLSRTFKNSSHFISEHSKAHNDLSNSYQERENKHMNHFIDHKNKFENSITHFKDKTMRKKKKTPRDKHNNTSNPLEYNSDDGNHKLVCKVNKINVNNGNSSYSSNASNESITRMGCVQNDNVEYFKHDVAKRIFENNDLVRTLNRDIHTEPSEEDNESDIKIGLLNKYNNMNYVRNIMHDLSKLHGEEVNGENSTRLARKMNIKTIVDNTEFNVSHDENYKKMINSDMNNTDDSVIFNSASGKVSKLGNKKGNKKQTILTKKNGNSVLGCDEDYSKKMYISHENNSHDVVIYDNGMNTNEEDLQNMNQISGSSNMSEDNIPKQIMYMMQGNAATINYDYKNYKLKDSNNVNELKNMQQKYSNSSGENMYKMSNNNNSITYNVNDKQISKNKVILNNSNGSYKNDEYDNYNKTEECSDKSNDLSRVNSLKNLNNLKNLNIEDGGELYRNFNFPVLKNANKDRENASNVFSVNDAIANLCELLQNSNKKSVDIKSGTKLVNMNYEGRSNGKNQGNNNHHSVYTNDGSYNCNRIDNNNEVRVSRENISHNSVDNYGKINFKNINHRNMFSSLLRSVNGDKFNYLKQSDEFLSTAKVGSDTHTDTNQYDSVEYVKKRNESINFEIEDESFKHDENKTDNNEFLERGKTNDEEDFVKQGERSDMDSVSQNQNHHNNENLSLHSQPIPVEYMRNPSTKETYHAGSRNNTTSSSTAYMNEHFSHRKERGTSDDYEMETEEDERMRDENEESYDEDGNDESNYYKKNEEFSNAQNEVKGKFKNCTKKGEFLKNDSVERIKDTIDDEEMTNFSKNKNNFHVKHFEEIGKAIINIKNNTKIDEFTKNKLLSVIENSIFADKNGNMRFFYSEQGGNMQDEVHQNCYDKVANKDIQQGVSTNVSKCDSNFDSNCGTKCASKNRTRNTSQIDSKEPMSHFNYYGISRRNRKNELSTLNNSSKTDELVNEMRKGNSRECFDTDSSMKYIMNTQQGKNILNNSGYDNSGNNKHMHEINDKQYVNNFRTKEKKNKKSKKGVNMIGKIYNEDEMNKSGENFSRDKDGNYERDIKGTGSNDNEKENGNSSSNSEDRCVNDQINTNINNLKHEKQQRTLMTGIIKRGKRPINYNEENSHGEAKKIPMKRSEIIQTMEKYGSEEIEDVEDRMFLYRNTDNCNGKDSTSSSVLVNSNDTCRETNTNVEDIANGEFSCEEKKQAYSATLKEELNSYMDSNKSSYQKKRSDNEEEIERIHVRNDYEENEELTRNTNKYESDEVCSMKYEQSNDEKKQKLYLSDHLKSNNLKQVNDNYFKLNSNFPSNLLSTSTSSSYSNENLKGNTNNYSFNELSSNTLTNKFHMDESMPSNLNISSQIYKNNSSSYDKKKKKNDKRNLDSLYSNTPTTYATCMNDCSNTSIKFVDYDMNDENSHNQKNKKHVLNVKNMSDEDSNKVISNASAHVEYVTKEFLKCNKNIMNMNKKMGEKLNCDRIDLLISPEENPYNDIINSDQNVSYKLVNENFDDSSNAIDDCSDGKNIWENENDEHAGDVLKGYGGGDNGNSQIAHSQSTQLQNTQFDENLLFKSKSHSDNGKLLNFFLKKKNSSSSYSDYKGEGMSHISSHKPHNLNEMKSENQFSLTRTNSLNINLGTMPHDQMDYDDAIQHNRNSINKNKTNMYDELIRVSGEQMDNLNLSDYVNISEEMYDRPTVASISKDLSSNETILKGKVETDNAVVSNLANDIANDMTTDVANNMTNPMTDDLMNKKMNDIPNETSNPSGSTTKNEVDITICTLANCPTHNPQSYTKNVSRKGDAQGDGGMMKEENDELKRIPGVYYDKNSQRWFGEHKINGVKCAQSFAVKKHGCEEAKRLAIEWKKARIRGEVWDRFINKKKKSNNNPNCVNKTTKTSRPSVEELRIKYLSMSKNMPKVRGVWFNSTPQRMGWVGQAYKKCKRIERIFSVNKYGFEGARKLAIAFRNSQKPSNEDSDEDSWSKDDKMNIKNGEENLNNYEYKNEYSGSNEIPSKNNNSSSRSSSNDINNTKIESKDTRINLCRDAMLFILHDLETILELNIPMLHKNVNMYKICIKHHLNYLTLIKSEEQIIPYLNVFGDYIQRCILPTDLPYAELYVLIDSLIHSDILPSFDHKENFSDYSMAEDPGIITPSMLL</sequence>
<dbReference type="GeneID" id="39750513"/>
<feature type="compositionally biased region" description="Basic residues" evidence="6">
    <location>
        <begin position="260"/>
        <end position="269"/>
    </location>
</feature>
<dbReference type="GO" id="GO:0003700">
    <property type="term" value="F:DNA-binding transcription factor activity"/>
    <property type="evidence" value="ECO:0007669"/>
    <property type="project" value="InterPro"/>
</dbReference>
<feature type="compositionally biased region" description="Basic and acidic residues" evidence="6">
    <location>
        <begin position="2174"/>
        <end position="2187"/>
    </location>
</feature>
<dbReference type="Pfam" id="PF00847">
    <property type="entry name" value="AP2"/>
    <property type="match status" value="2"/>
</dbReference>
<dbReference type="Gene3D" id="1.20.5.2050">
    <property type="match status" value="2"/>
</dbReference>
<feature type="compositionally biased region" description="Basic and acidic residues" evidence="6">
    <location>
        <begin position="1242"/>
        <end position="1272"/>
    </location>
</feature>
<dbReference type="Pfam" id="PF14733">
    <property type="entry name" value="ACDC"/>
    <property type="match status" value="1"/>
</dbReference>
<feature type="region of interest" description="Disordered" evidence="6">
    <location>
        <begin position="918"/>
        <end position="959"/>
    </location>
</feature>
<feature type="domain" description="AP2/ERF" evidence="7">
    <location>
        <begin position="2013"/>
        <end position="2061"/>
    </location>
</feature>
<feature type="compositionally biased region" description="Acidic residues" evidence="6">
    <location>
        <begin position="929"/>
        <end position="955"/>
    </location>
</feature>
<feature type="compositionally biased region" description="Polar residues" evidence="6">
    <location>
        <begin position="711"/>
        <end position="730"/>
    </location>
</feature>
<feature type="compositionally biased region" description="Low complexity" evidence="6">
    <location>
        <begin position="867"/>
        <end position="883"/>
    </location>
</feature>
<evidence type="ECO:0000256" key="2">
    <source>
        <dbReference type="ARBA" id="ARBA00023015"/>
    </source>
</evidence>
<accession>A0A1Y1JRA6</accession>
<feature type="domain" description="AP2/ERF" evidence="7">
    <location>
        <begin position="2111"/>
        <end position="2162"/>
    </location>
</feature>
<evidence type="ECO:0000259" key="8">
    <source>
        <dbReference type="Pfam" id="PF14733"/>
    </source>
</evidence>
<gene>
    <name evidence="9" type="ORF">PGO_145650</name>
</gene>
<evidence type="ECO:0000256" key="5">
    <source>
        <dbReference type="ARBA" id="ARBA00023242"/>
    </source>
</evidence>
<evidence type="ECO:0000259" key="7">
    <source>
        <dbReference type="Pfam" id="PF00847"/>
    </source>
</evidence>
<keyword evidence="3" id="KW-0238">DNA-binding</keyword>
<feature type="region of interest" description="Disordered" evidence="6">
    <location>
        <begin position="828"/>
        <end position="885"/>
    </location>
</feature>
<dbReference type="GO" id="GO:0005634">
    <property type="term" value="C:nucleus"/>
    <property type="evidence" value="ECO:0007669"/>
    <property type="project" value="UniProtKB-SubCell"/>
</dbReference>
<feature type="compositionally biased region" description="Basic and acidic residues" evidence="6">
    <location>
        <begin position="1993"/>
        <end position="2004"/>
    </location>
</feature>
<feature type="region of interest" description="Disordered" evidence="6">
    <location>
        <begin position="2161"/>
        <end position="2223"/>
    </location>
</feature>
<evidence type="ECO:0000256" key="4">
    <source>
        <dbReference type="ARBA" id="ARBA00023163"/>
    </source>
</evidence>
<keyword evidence="10" id="KW-1185">Reference proteome</keyword>
<feature type="region of interest" description="Disordered" evidence="6">
    <location>
        <begin position="709"/>
        <end position="730"/>
    </location>
</feature>
<dbReference type="InterPro" id="IPR028078">
    <property type="entry name" value="ACDC"/>
</dbReference>
<comment type="subcellular location">
    <subcellularLocation>
        <location evidence="1">Nucleus</location>
    </subcellularLocation>
</comment>
<keyword evidence="2" id="KW-0805">Transcription regulation</keyword>
<evidence type="ECO:0000313" key="10">
    <source>
        <dbReference type="Proteomes" id="UP000195521"/>
    </source>
</evidence>
<dbReference type="Proteomes" id="UP000195521">
    <property type="component" value="Unassembled WGS sequence"/>
</dbReference>
<evidence type="ECO:0000313" key="9">
    <source>
        <dbReference type="EMBL" id="GAW83767.1"/>
    </source>
</evidence>
<protein>
    <submittedName>
        <fullName evidence="9">Transcription factor with AP2 domain(S)</fullName>
    </submittedName>
</protein>
<feature type="compositionally biased region" description="Low complexity" evidence="6">
    <location>
        <begin position="2207"/>
        <end position="2223"/>
    </location>
</feature>
<dbReference type="GO" id="GO:0003677">
    <property type="term" value="F:DNA binding"/>
    <property type="evidence" value="ECO:0007669"/>
    <property type="project" value="UniProtKB-KW"/>
</dbReference>
<comment type="caution">
    <text evidence="9">The sequence shown here is derived from an EMBL/GenBank/DDBJ whole genome shotgun (WGS) entry which is preliminary data.</text>
</comment>
<keyword evidence="4" id="KW-0804">Transcription</keyword>
<feature type="compositionally biased region" description="Basic and acidic residues" evidence="6">
    <location>
        <begin position="828"/>
        <end position="863"/>
    </location>
</feature>
<feature type="region of interest" description="Disordered" evidence="6">
    <location>
        <begin position="1242"/>
        <end position="1284"/>
    </location>
</feature>
<dbReference type="OMA" id="YEYKNEY"/>
<feature type="region of interest" description="Disordered" evidence="6">
    <location>
        <begin position="1985"/>
        <end position="2004"/>
    </location>
</feature>
<reference evidence="10" key="1">
    <citation type="submission" date="2017-04" db="EMBL/GenBank/DDBJ databases">
        <title>Plasmodium gonderi genome.</title>
        <authorList>
            <person name="Arisue N."/>
            <person name="Honma H."/>
            <person name="Kawai S."/>
            <person name="Tougan T."/>
            <person name="Tanabe K."/>
            <person name="Horii T."/>
        </authorList>
    </citation>
    <scope>NUCLEOTIDE SEQUENCE [LARGE SCALE GENOMIC DNA]</scope>
    <source>
        <strain evidence="10">ATCC 30045</strain>
    </source>
</reference>
<evidence type="ECO:0000256" key="1">
    <source>
        <dbReference type="ARBA" id="ARBA00004123"/>
    </source>
</evidence>
<name>A0A1Y1JRA6_PLAGO</name>
<organism evidence="9 10">
    <name type="scientific">Plasmodium gonderi</name>
    <dbReference type="NCBI Taxonomy" id="77519"/>
    <lineage>
        <taxon>Eukaryota</taxon>
        <taxon>Sar</taxon>
        <taxon>Alveolata</taxon>
        <taxon>Apicomplexa</taxon>
        <taxon>Aconoidasida</taxon>
        <taxon>Haemosporida</taxon>
        <taxon>Plasmodiidae</taxon>
        <taxon>Plasmodium</taxon>
        <taxon>Plasmodium (Plasmodium)</taxon>
    </lineage>
</organism>
<evidence type="ECO:0000256" key="6">
    <source>
        <dbReference type="SAM" id="MobiDB-lite"/>
    </source>
</evidence>
<proteinExistence type="predicted"/>